<reference evidence="1" key="1">
    <citation type="journal article" date="2015" name="Nature">
        <title>Complex archaea that bridge the gap between prokaryotes and eukaryotes.</title>
        <authorList>
            <person name="Spang A."/>
            <person name="Saw J.H."/>
            <person name="Jorgensen S.L."/>
            <person name="Zaremba-Niedzwiedzka K."/>
            <person name="Martijn J."/>
            <person name="Lind A.E."/>
            <person name="van Eijk R."/>
            <person name="Schleper C."/>
            <person name="Guy L."/>
            <person name="Ettema T.J."/>
        </authorList>
    </citation>
    <scope>NUCLEOTIDE SEQUENCE</scope>
</reference>
<comment type="caution">
    <text evidence="1">The sequence shown here is derived from an EMBL/GenBank/DDBJ whole genome shotgun (WGS) entry which is preliminary data.</text>
</comment>
<evidence type="ECO:0008006" key="2">
    <source>
        <dbReference type="Google" id="ProtNLM"/>
    </source>
</evidence>
<proteinExistence type="predicted"/>
<accession>A0A0F9SA29</accession>
<dbReference type="AlphaFoldDB" id="A0A0F9SA29"/>
<sequence>MGSAVRDLGCSISELVMYLENDFSPGMTWDNHGIGSGKWNIDHVVPLSSVDLTDRTQFLRVSHYTNLQTLWYEHNMSKGAKLSW</sequence>
<organism evidence="1">
    <name type="scientific">marine sediment metagenome</name>
    <dbReference type="NCBI Taxonomy" id="412755"/>
    <lineage>
        <taxon>unclassified sequences</taxon>
        <taxon>metagenomes</taxon>
        <taxon>ecological metagenomes</taxon>
    </lineage>
</organism>
<dbReference type="EMBL" id="LAZR01002147">
    <property type="protein sequence ID" value="KKN33836.1"/>
    <property type="molecule type" value="Genomic_DNA"/>
</dbReference>
<name>A0A0F9SA29_9ZZZZ</name>
<protein>
    <recommendedName>
        <fullName evidence="2">HNH domain-containing protein</fullName>
    </recommendedName>
</protein>
<gene>
    <name evidence="1" type="ORF">LCGC14_0799700</name>
</gene>
<evidence type="ECO:0000313" key="1">
    <source>
        <dbReference type="EMBL" id="KKN33836.1"/>
    </source>
</evidence>